<reference evidence="10 11" key="1">
    <citation type="submission" date="2019-09" db="EMBL/GenBank/DDBJ databases">
        <title>Bird 10,000 Genomes (B10K) Project - Family phase.</title>
        <authorList>
            <person name="Zhang G."/>
        </authorList>
    </citation>
    <scope>NUCLEOTIDE SEQUENCE [LARGE SCALE GENOMIC DNA]</scope>
    <source>
        <strain evidence="10">OUT-0003</strain>
        <tissue evidence="10">Muscle</tissue>
    </source>
</reference>
<dbReference type="AlphaFoldDB" id="A0A7K6YCI0"/>
<comment type="similarity">
    <text evidence="2">Belongs to the CALHM family.</text>
</comment>
<keyword evidence="11" id="KW-1185">Reference proteome</keyword>
<dbReference type="PANTHER" id="PTHR32261">
    <property type="entry name" value="CALCIUM HOMEOSTASIS MODULATOR PROTEIN"/>
    <property type="match status" value="1"/>
</dbReference>
<keyword evidence="7 9" id="KW-0472">Membrane</keyword>
<proteinExistence type="inferred from homology"/>
<evidence type="ECO:0000256" key="1">
    <source>
        <dbReference type="ARBA" id="ARBA00004141"/>
    </source>
</evidence>
<dbReference type="InterPro" id="IPR029569">
    <property type="entry name" value="CALHM"/>
</dbReference>
<feature type="transmembrane region" description="Helical" evidence="9">
    <location>
        <begin position="183"/>
        <end position="200"/>
    </location>
</feature>
<gene>
    <name evidence="10" type="primary">Calhm6</name>
    <name evidence="10" type="ORF">ALCTOR_R13267</name>
</gene>
<name>A0A7K6YCI0_ALCTO</name>
<comment type="subcellular location">
    <subcellularLocation>
        <location evidence="1">Membrane</location>
        <topology evidence="1">Multi-pass membrane protein</topology>
    </subcellularLocation>
</comment>
<dbReference type="PANTHER" id="PTHR32261:SF4">
    <property type="entry name" value="CALCIUM HOMEOSTASIS MODULATOR PROTEIN 6"/>
    <property type="match status" value="1"/>
</dbReference>
<evidence type="ECO:0000256" key="3">
    <source>
        <dbReference type="ARBA" id="ARBA00022448"/>
    </source>
</evidence>
<dbReference type="GO" id="GO:0005886">
    <property type="term" value="C:plasma membrane"/>
    <property type="evidence" value="ECO:0007669"/>
    <property type="project" value="TreeGrafter"/>
</dbReference>
<evidence type="ECO:0000256" key="2">
    <source>
        <dbReference type="ARBA" id="ARBA00008497"/>
    </source>
</evidence>
<dbReference type="Proteomes" id="UP000536033">
    <property type="component" value="Unassembled WGS sequence"/>
</dbReference>
<dbReference type="GO" id="GO:0005261">
    <property type="term" value="F:monoatomic cation channel activity"/>
    <property type="evidence" value="ECO:0007669"/>
    <property type="project" value="TreeGrafter"/>
</dbReference>
<keyword evidence="5 9" id="KW-1133">Transmembrane helix</keyword>
<keyword evidence="3" id="KW-0813">Transport</keyword>
<comment type="caution">
    <text evidence="10">The sequence shown here is derived from an EMBL/GenBank/DDBJ whole genome shotgun (WGS) entry which is preliminary data.</text>
</comment>
<feature type="non-terminal residue" evidence="10">
    <location>
        <position position="1"/>
    </location>
</feature>
<evidence type="ECO:0000256" key="7">
    <source>
        <dbReference type="ARBA" id="ARBA00023136"/>
    </source>
</evidence>
<evidence type="ECO:0000313" key="11">
    <source>
        <dbReference type="Proteomes" id="UP000536033"/>
    </source>
</evidence>
<evidence type="ECO:0000256" key="4">
    <source>
        <dbReference type="ARBA" id="ARBA00022692"/>
    </source>
</evidence>
<keyword evidence="6" id="KW-0406">Ion transport</keyword>
<keyword evidence="4 9" id="KW-0812">Transmembrane</keyword>
<accession>A0A7K6YCI0</accession>
<dbReference type="GO" id="GO:1904669">
    <property type="term" value="P:ATP export"/>
    <property type="evidence" value="ECO:0007669"/>
    <property type="project" value="UniProtKB-ARBA"/>
</dbReference>
<evidence type="ECO:0000256" key="5">
    <source>
        <dbReference type="ARBA" id="ARBA00022989"/>
    </source>
</evidence>
<organism evidence="10 11">
    <name type="scientific">Alca torda</name>
    <name type="common">Razorbill</name>
    <dbReference type="NCBI Taxonomy" id="28689"/>
    <lineage>
        <taxon>Eukaryota</taxon>
        <taxon>Metazoa</taxon>
        <taxon>Chordata</taxon>
        <taxon>Craniata</taxon>
        <taxon>Vertebrata</taxon>
        <taxon>Euteleostomi</taxon>
        <taxon>Archelosauria</taxon>
        <taxon>Archosauria</taxon>
        <taxon>Dinosauria</taxon>
        <taxon>Saurischia</taxon>
        <taxon>Theropoda</taxon>
        <taxon>Coelurosauria</taxon>
        <taxon>Aves</taxon>
        <taxon>Neognathae</taxon>
        <taxon>Neoaves</taxon>
        <taxon>Charadriiformes</taxon>
        <taxon>Alcidae</taxon>
        <taxon>Alca</taxon>
    </lineage>
</organism>
<protein>
    <submittedName>
        <fullName evidence="10">CAHM6 protein</fullName>
    </submittedName>
</protein>
<evidence type="ECO:0000256" key="9">
    <source>
        <dbReference type="SAM" id="Phobius"/>
    </source>
</evidence>
<evidence type="ECO:0000256" key="8">
    <source>
        <dbReference type="ARBA" id="ARBA00023303"/>
    </source>
</evidence>
<sequence>MEKLRGMMDFCIRHQTVLGYSFLSLLTAASEQIFSSVVFKCPCNSGNMLYGSVFLIVPAFILFVLGYMANAKMWRLLTGSCHAEERCSCSPWGTCTHYCHVLVPVTARILVAPLTWIAVALLRASFYECAASGSSLIKNLMCKDKGEECHKVLVRIPCDEKLLEKEKEKLSIEFLSLQAQSQVIGWFLIAIVMIVALVLTCVSRCISPVSYLQLKFWKIYSKKEQELFETKAKEHATRLAEINTKCFFEATDPVPFQTPSNEDWWKISFLYTFNSKEQYYSMIHKYVNTNRGNSDRFRKGDQHPPVFGFVDEANVSEAGF</sequence>
<feature type="non-terminal residue" evidence="10">
    <location>
        <position position="320"/>
    </location>
</feature>
<dbReference type="EMBL" id="VZSD01002264">
    <property type="protein sequence ID" value="NWX69137.1"/>
    <property type="molecule type" value="Genomic_DNA"/>
</dbReference>
<keyword evidence="8" id="KW-0407">Ion channel</keyword>
<evidence type="ECO:0000313" key="10">
    <source>
        <dbReference type="EMBL" id="NWX69137.1"/>
    </source>
</evidence>
<evidence type="ECO:0000256" key="6">
    <source>
        <dbReference type="ARBA" id="ARBA00023065"/>
    </source>
</evidence>
<feature type="transmembrane region" description="Helical" evidence="9">
    <location>
        <begin position="50"/>
        <end position="69"/>
    </location>
</feature>
<dbReference type="Pfam" id="PF14798">
    <property type="entry name" value="Ca_hom_mod"/>
    <property type="match status" value="1"/>
</dbReference>